<organism evidence="1 2">
    <name type="scientific">Novipirellula herctigrandis</name>
    <dbReference type="NCBI Taxonomy" id="2527986"/>
    <lineage>
        <taxon>Bacteria</taxon>
        <taxon>Pseudomonadati</taxon>
        <taxon>Planctomycetota</taxon>
        <taxon>Planctomycetia</taxon>
        <taxon>Pirellulales</taxon>
        <taxon>Pirellulaceae</taxon>
        <taxon>Novipirellula</taxon>
    </lineage>
</organism>
<comment type="caution">
    <text evidence="1">The sequence shown here is derived from an EMBL/GenBank/DDBJ whole genome shotgun (WGS) entry which is preliminary data.</text>
</comment>
<sequence length="912" mass="100116">MPNRLLFVKTVLFLSTLIVGIDVCGQAPNWRAADAMVSAQIGEPFGVATIEVPLATGVDAGSMPPLRATDSAGRVLYPVANETRQRVIPPSERPVPEPGRGRLLNRLGGLIRELTGNDKDKEITVSRRVSFLFRSDQPIRVTVSDIGGTIGTYDLVPQSDPLAHGQLLERWWGDYTTGVQTQVERGDYPPWVETYLVAMLSGRLHLPLPRWFEINPNQEDTLVSTLKLIAGAEDESEVIFRRAAAGNLSSTASNTDLVPIPSGPNWAPSTAYLNSDSDAPETEPLADSVPPECFYLRYGSFENYLWFTDLSTEYGGDITRMATLRGFRSQSTASIESQLNLKMTQMSRMIGPTVIQDQALIGRDLFLNDGATFGVLFKVANAFLFRTSLQSDRNTRARNDDAIELNDVTIAGQKVSFLRSADNRVRSFLAEDGDTILVTNSETMVKRFLEVAQTGQSLAKTFDFQLARRLMPLQRDDTVFAYVSPQMLQGLVSPKYLVELRRRLDSKSDIALVHLARLAAANEGTPIQSIDKLVKSGYLPADFNHRIDGSGIVSLGDDLIDTRRGARGSFLPIADVDFKQVSAEEAAWYSKIAATYTSRFSHMDPIMAGVHREVVAEGSGDTPRVEQLSIHAEIAPWSPVQYGKLAQQLGPPTRVAMRFAPDDIVAVQAHVASEYLGPPTHLFAAIKDSVPPDPKDFDGLLNSYRALRQLPGYLGAWPLPGILDRLPLGIGRGTPVGPGMSRLIGGLYRYTGGEFSVLSFYPDVLNASLPYLVSVEVDDAAQIRGRVGNLLGSQLEGWVTKQMYERSAKTSDAGASFLSMLSRQLKVDPTNAMAATSNIFATDLQCTLGGEYEFAPEINHWKSTAWQNNRPPTNPPVGYTPPILKWFRGGNATLTQYEDRVVVDAVLDISRQ</sequence>
<evidence type="ECO:0000313" key="1">
    <source>
        <dbReference type="EMBL" id="TWT81798.1"/>
    </source>
</evidence>
<name>A0A5C5Z392_9BACT</name>
<dbReference type="AlphaFoldDB" id="A0A5C5Z392"/>
<evidence type="ECO:0000313" key="2">
    <source>
        <dbReference type="Proteomes" id="UP000315010"/>
    </source>
</evidence>
<dbReference type="EMBL" id="SJPJ01000001">
    <property type="protein sequence ID" value="TWT81798.1"/>
    <property type="molecule type" value="Genomic_DNA"/>
</dbReference>
<reference evidence="1 2" key="1">
    <citation type="submission" date="2019-02" db="EMBL/GenBank/DDBJ databases">
        <title>Deep-cultivation of Planctomycetes and their phenomic and genomic characterization uncovers novel biology.</title>
        <authorList>
            <person name="Wiegand S."/>
            <person name="Jogler M."/>
            <person name="Boedeker C."/>
            <person name="Pinto D."/>
            <person name="Vollmers J."/>
            <person name="Rivas-Marin E."/>
            <person name="Kohn T."/>
            <person name="Peeters S.H."/>
            <person name="Heuer A."/>
            <person name="Rast P."/>
            <person name="Oberbeckmann S."/>
            <person name="Bunk B."/>
            <person name="Jeske O."/>
            <person name="Meyerdierks A."/>
            <person name="Storesund J.E."/>
            <person name="Kallscheuer N."/>
            <person name="Luecker S."/>
            <person name="Lage O.M."/>
            <person name="Pohl T."/>
            <person name="Merkel B.J."/>
            <person name="Hornburger P."/>
            <person name="Mueller R.-W."/>
            <person name="Bruemmer F."/>
            <person name="Labrenz M."/>
            <person name="Spormann A.M."/>
            <person name="Op Den Camp H."/>
            <person name="Overmann J."/>
            <person name="Amann R."/>
            <person name="Jetten M.S.M."/>
            <person name="Mascher T."/>
            <person name="Medema M.H."/>
            <person name="Devos D.P."/>
            <person name="Kaster A.-K."/>
            <person name="Ovreas L."/>
            <person name="Rohde M."/>
            <person name="Galperin M.Y."/>
            <person name="Jogler C."/>
        </authorList>
    </citation>
    <scope>NUCLEOTIDE SEQUENCE [LARGE SCALE GENOMIC DNA]</scope>
    <source>
        <strain evidence="1 2">CA13</strain>
    </source>
</reference>
<dbReference type="RefSeq" id="WP_146397917.1">
    <property type="nucleotide sequence ID" value="NZ_SJPJ01000001.1"/>
</dbReference>
<gene>
    <name evidence="1" type="ORF">CA13_32510</name>
</gene>
<keyword evidence="2" id="KW-1185">Reference proteome</keyword>
<dbReference type="Proteomes" id="UP000315010">
    <property type="component" value="Unassembled WGS sequence"/>
</dbReference>
<protein>
    <submittedName>
        <fullName evidence="1">Uncharacterized protein</fullName>
    </submittedName>
</protein>
<proteinExistence type="predicted"/>
<dbReference type="OrthoDB" id="221287at2"/>
<accession>A0A5C5Z392</accession>